<dbReference type="Gene3D" id="3.40.1440.60">
    <property type="entry name" value="PriA, 3(prime) DNA-binding domain"/>
    <property type="match status" value="1"/>
</dbReference>
<dbReference type="NCBIfam" id="TIGR00595">
    <property type="entry name" value="priA"/>
    <property type="match status" value="1"/>
</dbReference>
<dbReference type="InterPro" id="IPR001650">
    <property type="entry name" value="Helicase_C-like"/>
</dbReference>
<name>A0ABU5RW98_9CYAN</name>
<keyword evidence="4 11" id="KW-0547">Nucleotide-binding</keyword>
<organism evidence="15 16">
    <name type="scientific">Cyanobium gracile UHCC 0139</name>
    <dbReference type="NCBI Taxonomy" id="3110308"/>
    <lineage>
        <taxon>Bacteria</taxon>
        <taxon>Bacillati</taxon>
        <taxon>Cyanobacteriota</taxon>
        <taxon>Cyanophyceae</taxon>
        <taxon>Synechococcales</taxon>
        <taxon>Prochlorococcaceae</taxon>
        <taxon>Cyanobium</taxon>
    </lineage>
</organism>
<dbReference type="InterPro" id="IPR041236">
    <property type="entry name" value="PriA_C"/>
</dbReference>
<keyword evidence="5 11" id="KW-0378">Hydrolase</keyword>
<evidence type="ECO:0000256" key="9">
    <source>
        <dbReference type="ARBA" id="ARBA00023125"/>
    </source>
</evidence>
<dbReference type="InterPro" id="IPR014001">
    <property type="entry name" value="Helicase_ATP-bd"/>
</dbReference>
<dbReference type="PROSITE" id="PS51194">
    <property type="entry name" value="HELICASE_CTER"/>
    <property type="match status" value="1"/>
</dbReference>
<reference evidence="15 16" key="1">
    <citation type="submission" date="2023-12" db="EMBL/GenBank/DDBJ databases">
        <title>Baltic Sea Cyanobacteria.</title>
        <authorList>
            <person name="Delbaje E."/>
            <person name="Fewer D.P."/>
            <person name="Shishido T.K."/>
        </authorList>
    </citation>
    <scope>NUCLEOTIDE SEQUENCE [LARGE SCALE GENOMIC DNA]</scope>
    <source>
        <strain evidence="15 16">UHCC 0139</strain>
    </source>
</reference>
<dbReference type="Pfam" id="PF00271">
    <property type="entry name" value="Helicase_C"/>
    <property type="match status" value="1"/>
</dbReference>
<feature type="binding site" evidence="11">
    <location>
        <position position="513"/>
    </location>
    <ligand>
        <name>Zn(2+)</name>
        <dbReference type="ChEBI" id="CHEBI:29105"/>
        <label>2</label>
    </ligand>
</feature>
<feature type="binding site" evidence="11">
    <location>
        <position position="523"/>
    </location>
    <ligand>
        <name>Zn(2+)</name>
        <dbReference type="ChEBI" id="CHEBI:29105"/>
        <label>1</label>
    </ligand>
</feature>
<dbReference type="PROSITE" id="PS51192">
    <property type="entry name" value="HELICASE_ATP_BIND_1"/>
    <property type="match status" value="1"/>
</dbReference>
<comment type="catalytic activity">
    <reaction evidence="11">
        <text>ATP + H2O = ADP + phosphate + H(+)</text>
        <dbReference type="Rhea" id="RHEA:13065"/>
        <dbReference type="ChEBI" id="CHEBI:15377"/>
        <dbReference type="ChEBI" id="CHEBI:15378"/>
        <dbReference type="ChEBI" id="CHEBI:30616"/>
        <dbReference type="ChEBI" id="CHEBI:43474"/>
        <dbReference type="ChEBI" id="CHEBI:456216"/>
        <dbReference type="EC" id="5.6.2.4"/>
    </reaction>
</comment>
<comment type="cofactor">
    <cofactor evidence="11">
        <name>Zn(2+)</name>
        <dbReference type="ChEBI" id="CHEBI:29105"/>
    </cofactor>
    <text evidence="11">Binds 2 zinc ions per subunit.</text>
</comment>
<keyword evidence="7 11" id="KW-0862">Zinc</keyword>
<dbReference type="PANTHER" id="PTHR30580">
    <property type="entry name" value="PRIMOSOMAL PROTEIN N"/>
    <property type="match status" value="1"/>
</dbReference>
<feature type="domain" description="Helicase ATP-binding" evidence="13">
    <location>
        <begin position="236"/>
        <end position="394"/>
    </location>
</feature>
<keyword evidence="3 11" id="KW-0479">Metal-binding</keyword>
<feature type="domain" description="Helicase C-terminal" evidence="14">
    <location>
        <begin position="518"/>
        <end position="677"/>
    </location>
</feature>
<feature type="binding site" evidence="11">
    <location>
        <position position="487"/>
    </location>
    <ligand>
        <name>Zn(2+)</name>
        <dbReference type="ChEBI" id="CHEBI:29105"/>
        <label>2</label>
    </ligand>
</feature>
<keyword evidence="9 11" id="KW-0238">DNA-binding</keyword>
<sequence length="787" mass="84414">MPASSSPSPPGHAPPGWLEVWLEAGREGRTFTYANPSGLAIGVGDLVRVRLQGRPHTGLVVATAAACPAAMEGRSILPLDAVLESAAIDPLWQALLEVVARQCHTGLFRTLKSALPPGWLGQARRPPGQGRVLWTVRPNLAPAGEAVTPRQQELLDHLASHGGGRLLRDLVQEAGFGRSLIGTMERRGLILREAVRGPSKSGGAPGLAGGGAGAGSPRLESAQPPSPAQAAAMAAIADAPPGQSLLLWGVTGSGKTEVYLQAAARALAAGRSVLILAPEIGLIPQLLDRCRRRFGPAVIEYHSGMGDGERVVAWRRCLEAARRREPCLAVGTRSAIFLPLGQLGLIVLDEEHDASYKQESPMPCYHAREVARLRARQTGARLVLGSATPSLETWWRCQPRPHGQPADTRLLALPERIGRRPLPPVRLVDMRQELVDGHRRLISRPLMARLETLKERGEQAVVLVPRRGYRSFLSCRSCGEVVLCPHCDVALTVHRGPRAGGREGREWLRCHWCDHRQEMGDRCGHCGSTAFKPFGAGTQRVMEQLATELEGLRLIRFDRDTTRGRDGHRRLLERFAAGEADVLVGTQMLAKGMDLPRVTLAAVLAADGLLHRPDLRAAEQCLQLLLQLAGRAGRGERPGEVLVQTYSPDHPVIRHLVDGRYAAFLAEELELRRQGGMVPFGRACLLRLAGPTASGTATAAAALAERIRPAVEAAGWVVIGPAPAPVARAAGRSRWQLLLHGSPMAADGAADGAPQGDTTLPLPPEADLRRALPPGVSLTIDPDPLEL</sequence>
<dbReference type="InterPro" id="IPR041222">
    <property type="entry name" value="PriA_3primeBD"/>
</dbReference>
<feature type="binding site" evidence="11">
    <location>
        <position position="478"/>
    </location>
    <ligand>
        <name>Zn(2+)</name>
        <dbReference type="ChEBI" id="CHEBI:29105"/>
        <label>1</label>
    </ligand>
</feature>
<keyword evidence="16" id="KW-1185">Reference proteome</keyword>
<keyword evidence="1 11" id="KW-0639">Primosome</keyword>
<evidence type="ECO:0000256" key="1">
    <source>
        <dbReference type="ARBA" id="ARBA00022515"/>
    </source>
</evidence>
<dbReference type="EC" id="5.6.2.4" evidence="11"/>
<feature type="region of interest" description="Disordered" evidence="12">
    <location>
        <begin position="746"/>
        <end position="775"/>
    </location>
</feature>
<evidence type="ECO:0000313" key="16">
    <source>
        <dbReference type="Proteomes" id="UP001304461"/>
    </source>
</evidence>
<dbReference type="SMART" id="SM00487">
    <property type="entry name" value="DEXDc"/>
    <property type="match status" value="1"/>
</dbReference>
<dbReference type="Gene3D" id="3.40.50.300">
    <property type="entry name" value="P-loop containing nucleotide triphosphate hydrolases"/>
    <property type="match status" value="2"/>
</dbReference>
<dbReference type="InterPro" id="IPR005259">
    <property type="entry name" value="PriA"/>
</dbReference>
<feature type="binding site" evidence="11">
    <location>
        <position position="510"/>
    </location>
    <ligand>
        <name>Zn(2+)</name>
        <dbReference type="ChEBI" id="CHEBI:29105"/>
        <label>2</label>
    </ligand>
</feature>
<dbReference type="InterPro" id="IPR042115">
    <property type="entry name" value="PriA_3primeBD_sf"/>
</dbReference>
<feature type="region of interest" description="Disordered" evidence="12">
    <location>
        <begin position="196"/>
        <end position="227"/>
    </location>
</feature>
<proteinExistence type="inferred from homology"/>
<dbReference type="RefSeq" id="WP_323306019.1">
    <property type="nucleotide sequence ID" value="NZ_JAYGHX010000007.1"/>
</dbReference>
<dbReference type="EMBL" id="JAYGHX010000007">
    <property type="protein sequence ID" value="MEA5392058.1"/>
    <property type="molecule type" value="Genomic_DNA"/>
</dbReference>
<feature type="binding site" evidence="11">
    <location>
        <position position="526"/>
    </location>
    <ligand>
        <name>Zn(2+)</name>
        <dbReference type="ChEBI" id="CHEBI:29105"/>
        <label>1</label>
    </ligand>
</feature>
<keyword evidence="6 11" id="KW-0347">Helicase</keyword>
<gene>
    <name evidence="11 15" type="primary">priA</name>
    <name evidence="15" type="ORF">VB738_12395</name>
</gene>
<evidence type="ECO:0000256" key="11">
    <source>
        <dbReference type="HAMAP-Rule" id="MF_00983"/>
    </source>
</evidence>
<dbReference type="Pfam" id="PF00270">
    <property type="entry name" value="DEAD"/>
    <property type="match status" value="1"/>
</dbReference>
<evidence type="ECO:0000256" key="2">
    <source>
        <dbReference type="ARBA" id="ARBA00022705"/>
    </source>
</evidence>
<dbReference type="InterPro" id="IPR027417">
    <property type="entry name" value="P-loop_NTPase"/>
</dbReference>
<feature type="binding site" evidence="11">
    <location>
        <position position="484"/>
    </location>
    <ligand>
        <name>Zn(2+)</name>
        <dbReference type="ChEBI" id="CHEBI:29105"/>
        <label>2</label>
    </ligand>
</feature>
<evidence type="ECO:0000256" key="4">
    <source>
        <dbReference type="ARBA" id="ARBA00022741"/>
    </source>
</evidence>
<dbReference type="HAMAP" id="MF_00983">
    <property type="entry name" value="PriA"/>
    <property type="match status" value="1"/>
</dbReference>
<accession>A0ABU5RW98</accession>
<dbReference type="SMART" id="SM00490">
    <property type="entry name" value="HELICc"/>
    <property type="match status" value="1"/>
</dbReference>
<comment type="similarity">
    <text evidence="11">Belongs to the helicase family. PriA subfamily.</text>
</comment>
<evidence type="ECO:0000256" key="3">
    <source>
        <dbReference type="ARBA" id="ARBA00022723"/>
    </source>
</evidence>
<keyword evidence="8 11" id="KW-0067">ATP-binding</keyword>
<evidence type="ECO:0000256" key="5">
    <source>
        <dbReference type="ARBA" id="ARBA00022801"/>
    </source>
</evidence>
<feature type="compositionally biased region" description="Gly residues" evidence="12">
    <location>
        <begin position="203"/>
        <end position="214"/>
    </location>
</feature>
<dbReference type="PANTHER" id="PTHR30580:SF0">
    <property type="entry name" value="PRIMOSOMAL PROTEIN N"/>
    <property type="match status" value="1"/>
</dbReference>
<dbReference type="InterPro" id="IPR011545">
    <property type="entry name" value="DEAD/DEAH_box_helicase_dom"/>
</dbReference>
<evidence type="ECO:0000259" key="14">
    <source>
        <dbReference type="PROSITE" id="PS51194"/>
    </source>
</evidence>
<feature type="binding site" evidence="11">
    <location>
        <position position="475"/>
    </location>
    <ligand>
        <name>Zn(2+)</name>
        <dbReference type="ChEBI" id="CHEBI:29105"/>
        <label>1</label>
    </ligand>
</feature>
<evidence type="ECO:0000313" key="15">
    <source>
        <dbReference type="EMBL" id="MEA5392058.1"/>
    </source>
</evidence>
<dbReference type="Pfam" id="PF18074">
    <property type="entry name" value="PriA_C"/>
    <property type="match status" value="1"/>
</dbReference>
<dbReference type="Pfam" id="PF17764">
    <property type="entry name" value="PriA_3primeBD"/>
    <property type="match status" value="1"/>
</dbReference>
<evidence type="ECO:0000256" key="12">
    <source>
        <dbReference type="SAM" id="MobiDB-lite"/>
    </source>
</evidence>
<evidence type="ECO:0000256" key="10">
    <source>
        <dbReference type="ARBA" id="ARBA00023235"/>
    </source>
</evidence>
<keyword evidence="10 11" id="KW-0413">Isomerase</keyword>
<comment type="catalytic activity">
    <reaction evidence="11">
        <text>Couples ATP hydrolysis with the unwinding of duplex DNA by translocating in the 3'-5' direction.</text>
        <dbReference type="EC" id="5.6.2.4"/>
    </reaction>
</comment>
<protein>
    <recommendedName>
        <fullName evidence="11">Replication restart protein PriA</fullName>
    </recommendedName>
    <alternativeName>
        <fullName evidence="11">ATP-dependent DNA helicase PriA</fullName>
        <ecNumber evidence="11">5.6.2.4</ecNumber>
    </alternativeName>
    <alternativeName>
        <fullName evidence="11">DNA 3'-5' helicase PriA</fullName>
    </alternativeName>
</protein>
<keyword evidence="2 11" id="KW-0235">DNA replication</keyword>
<dbReference type="SUPFAM" id="SSF52540">
    <property type="entry name" value="P-loop containing nucleoside triphosphate hydrolases"/>
    <property type="match status" value="1"/>
</dbReference>
<comment type="caution">
    <text evidence="15">The sequence shown here is derived from an EMBL/GenBank/DDBJ whole genome shotgun (WGS) entry which is preliminary data.</text>
</comment>
<evidence type="ECO:0000256" key="8">
    <source>
        <dbReference type="ARBA" id="ARBA00022840"/>
    </source>
</evidence>
<evidence type="ECO:0000256" key="7">
    <source>
        <dbReference type="ARBA" id="ARBA00022833"/>
    </source>
</evidence>
<evidence type="ECO:0000259" key="13">
    <source>
        <dbReference type="PROSITE" id="PS51192"/>
    </source>
</evidence>
<evidence type="ECO:0000256" key="6">
    <source>
        <dbReference type="ARBA" id="ARBA00022806"/>
    </source>
</evidence>
<comment type="function">
    <text evidence="11">Initiates the restart of stalled replication forks, which reloads the replicative helicase on sites other than the origin of replication. Recognizes and binds to abandoned replication forks and remodels them to uncover a helicase loading site. Promotes assembly of the primosome at these replication forks.</text>
</comment>
<comment type="subunit">
    <text evidence="11">Component of the replication restart primosome.</text>
</comment>
<dbReference type="Proteomes" id="UP001304461">
    <property type="component" value="Unassembled WGS sequence"/>
</dbReference>